<dbReference type="GO" id="GO:0007283">
    <property type="term" value="P:spermatogenesis"/>
    <property type="evidence" value="ECO:0007669"/>
    <property type="project" value="TreeGrafter"/>
</dbReference>
<dbReference type="GeneID" id="107266417"/>
<evidence type="ECO:0000259" key="5">
    <source>
        <dbReference type="Pfam" id="PF23762"/>
    </source>
</evidence>
<evidence type="ECO:0000313" key="8">
    <source>
        <dbReference type="RefSeq" id="XP_015592363.1"/>
    </source>
</evidence>
<comment type="subcellular location">
    <subcellularLocation>
        <location evidence="1">Cytoplasm</location>
        <location evidence="1">Cytoskeleton</location>
        <location evidence="1">Spindle</location>
    </subcellularLocation>
</comment>
<evidence type="ECO:0000313" key="7">
    <source>
        <dbReference type="RefSeq" id="XP_015592362.1"/>
    </source>
</evidence>
<evidence type="ECO:0000256" key="2">
    <source>
        <dbReference type="ARBA" id="ARBA00022490"/>
    </source>
</evidence>
<keyword evidence="2" id="KW-0963">Cytoplasm</keyword>
<protein>
    <submittedName>
        <fullName evidence="7 8">Protein nessun dorma</fullName>
    </submittedName>
</protein>
<dbReference type="Proteomes" id="UP000694920">
    <property type="component" value="Unplaced"/>
</dbReference>
<evidence type="ECO:0000313" key="6">
    <source>
        <dbReference type="Proteomes" id="UP000694920"/>
    </source>
</evidence>
<name>A0AAJ7BR83_CEPCN</name>
<dbReference type="InterPro" id="IPR057508">
    <property type="entry name" value="SHCBP-like_N"/>
</dbReference>
<dbReference type="InterPro" id="IPR011050">
    <property type="entry name" value="Pectin_lyase_fold/virulence"/>
</dbReference>
<sequence length="545" mass="61189">MEIYTFDKSLQERLVEYTAILSSRGEIVPASQIKAEWSYHVELVIEPVGWRALWKIPKLTCQEFEIRYPTVVIVDVEQVDFSELSALVKIIAVQDEIHLPEKYDVSLTELYPTHNQEITSLDMVGTASCVDQLRFFFNYLWMPWDADDDDNMDWVALHLESRIRLFFDMKRGSICDETCDVIRTLMREGREIQAKITTLEADISDEDDENERVLDEGKTCQLMKLHFRLQQIRTEMEVLENPAMRDMLARNREPDATNTELKRRESRGKRPEGYFVWLGGSIEETLESLTKVRTFLSPDTFLKTINCLQDALYTSDTNDIVLIGDGEHLIRGAGGLEEGGTMKGLCSTQHTILIPRETECGPSLLDFSGGEVILENISVDLGELRAGILVRKGIVRISDCRIFSSNSSVIKLGIVVLSNAKLIAEKTTFIGLGSAIVVHANGYASLSECNFQNCTDGIQLHDDSSVSITDCALSNFKEYGIRMETKKYINGLEHSTGGLNILDNISEVSLNNCKFENNGKGDVALRPSANIALAIKQELTSSLAS</sequence>
<dbReference type="Gene3D" id="2.160.20.10">
    <property type="entry name" value="Single-stranded right-handed beta-helix, Pectin lyase-like"/>
    <property type="match status" value="1"/>
</dbReference>
<feature type="domain" description="SHC SH2" evidence="5">
    <location>
        <begin position="12"/>
        <end position="245"/>
    </location>
</feature>
<dbReference type="RefSeq" id="XP_015592362.1">
    <property type="nucleotide sequence ID" value="XM_015736876.2"/>
</dbReference>
<dbReference type="Pfam" id="PF23762">
    <property type="entry name" value="SHCBP_N"/>
    <property type="match status" value="1"/>
</dbReference>
<dbReference type="RefSeq" id="XP_024939414.1">
    <property type="nucleotide sequence ID" value="XM_025083646.1"/>
</dbReference>
<dbReference type="SUPFAM" id="SSF51126">
    <property type="entry name" value="Pectin lyase-like"/>
    <property type="match status" value="1"/>
</dbReference>
<evidence type="ECO:0000313" key="11">
    <source>
        <dbReference type="RefSeq" id="XP_024939414.1"/>
    </source>
</evidence>
<dbReference type="InterPro" id="IPR039448">
    <property type="entry name" value="Beta_helix"/>
</dbReference>
<evidence type="ECO:0000256" key="3">
    <source>
        <dbReference type="ARBA" id="ARBA00023212"/>
    </source>
</evidence>
<evidence type="ECO:0000313" key="9">
    <source>
        <dbReference type="RefSeq" id="XP_015592364.1"/>
    </source>
</evidence>
<feature type="domain" description="Right handed beta helix" evidence="4">
    <location>
        <begin position="391"/>
        <end position="521"/>
    </location>
</feature>
<dbReference type="PANTHER" id="PTHR14695">
    <property type="entry name" value="SHC SH2-DOMAIN BINDING PROTEIN 1-RELATED"/>
    <property type="match status" value="1"/>
</dbReference>
<dbReference type="GO" id="GO:0007112">
    <property type="term" value="P:male meiosis cytokinesis"/>
    <property type="evidence" value="ECO:0007669"/>
    <property type="project" value="TreeGrafter"/>
</dbReference>
<keyword evidence="6" id="KW-1185">Reference proteome</keyword>
<dbReference type="Pfam" id="PF13229">
    <property type="entry name" value="Beta_helix"/>
    <property type="match status" value="1"/>
</dbReference>
<dbReference type="InterPro" id="IPR045140">
    <property type="entry name" value="SHCBP1-like"/>
</dbReference>
<dbReference type="RefSeq" id="XP_024939415.1">
    <property type="nucleotide sequence ID" value="XM_025083647.1"/>
</dbReference>
<dbReference type="CTD" id="35298"/>
<dbReference type="AlphaFoldDB" id="A0AAJ7BR83"/>
<organism evidence="6 7">
    <name type="scientific">Cephus cinctus</name>
    <name type="common">Wheat stem sawfly</name>
    <dbReference type="NCBI Taxonomy" id="211228"/>
    <lineage>
        <taxon>Eukaryota</taxon>
        <taxon>Metazoa</taxon>
        <taxon>Ecdysozoa</taxon>
        <taxon>Arthropoda</taxon>
        <taxon>Hexapoda</taxon>
        <taxon>Insecta</taxon>
        <taxon>Pterygota</taxon>
        <taxon>Neoptera</taxon>
        <taxon>Endopterygota</taxon>
        <taxon>Hymenoptera</taxon>
        <taxon>Cephoidea</taxon>
        <taxon>Cephidae</taxon>
        <taxon>Cephus</taxon>
    </lineage>
</organism>
<accession>A0AAJ7BR83</accession>
<dbReference type="PANTHER" id="PTHR14695:SF4">
    <property type="entry name" value="PROTEIN NESSUN DORMA"/>
    <property type="match status" value="1"/>
</dbReference>
<evidence type="ECO:0000313" key="12">
    <source>
        <dbReference type="RefSeq" id="XP_024939415.1"/>
    </source>
</evidence>
<dbReference type="KEGG" id="ccin:107266417"/>
<evidence type="ECO:0000256" key="1">
    <source>
        <dbReference type="ARBA" id="ARBA00004186"/>
    </source>
</evidence>
<proteinExistence type="predicted"/>
<keyword evidence="3" id="KW-0206">Cytoskeleton</keyword>
<dbReference type="GO" id="GO:0005819">
    <property type="term" value="C:spindle"/>
    <property type="evidence" value="ECO:0007669"/>
    <property type="project" value="UniProtKB-SubCell"/>
</dbReference>
<evidence type="ECO:0000313" key="10">
    <source>
        <dbReference type="RefSeq" id="XP_024939413.1"/>
    </source>
</evidence>
<dbReference type="RefSeq" id="XP_015592363.1">
    <property type="nucleotide sequence ID" value="XM_015736877.2"/>
</dbReference>
<gene>
    <name evidence="7 8 9 10 11 12" type="primary">LOC107266417</name>
</gene>
<dbReference type="InterPro" id="IPR012334">
    <property type="entry name" value="Pectin_lyas_fold"/>
</dbReference>
<evidence type="ECO:0000259" key="4">
    <source>
        <dbReference type="Pfam" id="PF13229"/>
    </source>
</evidence>
<dbReference type="RefSeq" id="XP_015592364.1">
    <property type="nucleotide sequence ID" value="XM_015736878.2"/>
</dbReference>
<dbReference type="RefSeq" id="XP_024939413.1">
    <property type="nucleotide sequence ID" value="XM_025083645.1"/>
</dbReference>
<reference evidence="7 8" key="1">
    <citation type="submission" date="2025-04" db="UniProtKB">
        <authorList>
            <consortium name="RefSeq"/>
        </authorList>
    </citation>
    <scope>IDENTIFICATION</scope>
</reference>